<sequence>MERSKAVPDLGMITYWEREIDGYNTGIIKANKRLKRGR</sequence>
<organism evidence="1">
    <name type="scientific">hot springs metagenome</name>
    <dbReference type="NCBI Taxonomy" id="433727"/>
    <lineage>
        <taxon>unclassified sequences</taxon>
        <taxon>metagenomes</taxon>
        <taxon>ecological metagenomes</taxon>
    </lineage>
</organism>
<evidence type="ECO:0000313" key="1">
    <source>
        <dbReference type="EMBL" id="GER93756.1"/>
    </source>
</evidence>
<protein>
    <submittedName>
        <fullName evidence="1">Uncharacterized protein</fullName>
    </submittedName>
</protein>
<dbReference type="EMBL" id="BLAB01000001">
    <property type="protein sequence ID" value="GER93756.1"/>
    <property type="molecule type" value="Genomic_DNA"/>
</dbReference>
<comment type="caution">
    <text evidence="1">The sequence shown here is derived from an EMBL/GenBank/DDBJ whole genome shotgun (WGS) entry which is preliminary data.</text>
</comment>
<reference evidence="1" key="1">
    <citation type="submission" date="2019-10" db="EMBL/GenBank/DDBJ databases">
        <title>Metagenomic sequencing of thiosulfate-disproportionating enrichment culture.</title>
        <authorList>
            <person name="Umezawa K."/>
            <person name="Kojima H."/>
            <person name="Fukui M."/>
        </authorList>
    </citation>
    <scope>NUCLEOTIDE SEQUENCE</scope>
    <source>
        <strain evidence="1">45J</strain>
    </source>
</reference>
<name>A0A5J4L894_9ZZZZ</name>
<proteinExistence type="predicted"/>
<gene>
    <name evidence="1" type="ORF">A45J_1512</name>
</gene>
<accession>A0A5J4L894</accession>
<dbReference type="AlphaFoldDB" id="A0A5J4L894"/>